<evidence type="ECO:0000256" key="1">
    <source>
        <dbReference type="ARBA" id="ARBA00004236"/>
    </source>
</evidence>
<comment type="caution">
    <text evidence="7">The sequence shown here is derived from an EMBL/GenBank/DDBJ whole genome shotgun (WGS) entry which is preliminary data.</text>
</comment>
<dbReference type="InterPro" id="IPR043128">
    <property type="entry name" value="Rev_trsase/Diguanyl_cyclase"/>
</dbReference>
<evidence type="ECO:0000259" key="4">
    <source>
        <dbReference type="PROSITE" id="PS50883"/>
    </source>
</evidence>
<dbReference type="InterPro" id="IPR001633">
    <property type="entry name" value="EAL_dom"/>
</dbReference>
<dbReference type="CDD" id="cd01948">
    <property type="entry name" value="EAL"/>
    <property type="match status" value="1"/>
</dbReference>
<proteinExistence type="predicted"/>
<evidence type="ECO:0000313" key="8">
    <source>
        <dbReference type="Proteomes" id="UP001589609"/>
    </source>
</evidence>
<dbReference type="Gene3D" id="6.10.340.10">
    <property type="match status" value="1"/>
</dbReference>
<sequence>MIVSIKKRLSLIFTLLVLCILIANNTLHYILSKNKLIEYNEKEIALITQEVSYQVENAKEGSLYVENIIGRELRTASIAINKSLPSKYEDVTNEQLKALADELMISHITLLARTQDDIIGVKSSDPHEINMSTKEWTYWHDAFQQLFSLSPVTVKEGLALPNYWTGPIEIASSNPDHTDKWGYYYDGSSNFIIDPYLRDNQVLGYEKRFGPANVMDRFTKKLDGILELTVFNPKNFGQKNSSVSINGNTYIKIADQPIWYGTYKYRNQKTDAKLIQTAIKTGKTQSYIKEINGKDVRKTLVPIRTGTAEPYVIGVTYDYSIIEKELKNELLKHLLLSIPFILIVLITSIVFSRSITKPIGYIVEQVNEIAQGNFGKKLVLKRKDELGHLTQNVNALSSFLKNYVDDLKQSQEVIEFQAYHDPLTGLPNRRYFQEELHQRVANVKKTGNIIALLFIDIDRFKDVNDSLGHAKGDRLIKLISERIKGCLPAKDSVLTRQGGDEFVILFSNLDLEKIKEIAETIVAAVKQPYSVEGNEIYVSASCGMSVYPTHTEDPDELMVYSDVSMYAAKKQGGNKVILYDDAINKEKKQRLRIETRLRKAIGNEEVEVYYQPKINAQTDVITGVEALLRWTDAELGFVRPDIFVSVAEETGLIHSLWELAMRKACSQISKWNENRLEPLSLAVNFSAKQFQDPAYLVGRVREILSECQLAAQNFEIEITESTLFINSDETIKALESLQEYGVSISIDDFGTGYSSLSYLKTLPINCLKIDRSFIQDIQEDYSDSEIAKAVINLAQSLRLQVVAEGVEQEYQKEFLMKNNCYHMQGYLFSKPVCKEEIERLLLNINEQKTYS</sequence>
<gene>
    <name evidence="7" type="ORF">ACFFMS_16170</name>
</gene>
<dbReference type="SUPFAM" id="SSF55073">
    <property type="entry name" value="Nucleotide cyclase"/>
    <property type="match status" value="1"/>
</dbReference>
<dbReference type="InterPro" id="IPR029787">
    <property type="entry name" value="Nucleotide_cyclase"/>
</dbReference>
<evidence type="ECO:0000256" key="3">
    <source>
        <dbReference type="ARBA" id="ARBA00023136"/>
    </source>
</evidence>
<dbReference type="SMART" id="SM00052">
    <property type="entry name" value="EAL"/>
    <property type="match status" value="1"/>
</dbReference>
<feature type="domain" description="GGDEF" evidence="6">
    <location>
        <begin position="448"/>
        <end position="581"/>
    </location>
</feature>
<evidence type="ECO:0000256" key="2">
    <source>
        <dbReference type="ARBA" id="ARBA00022475"/>
    </source>
</evidence>
<keyword evidence="2" id="KW-1003">Cell membrane</keyword>
<dbReference type="PROSITE" id="PS50885">
    <property type="entry name" value="HAMP"/>
    <property type="match status" value="1"/>
</dbReference>
<keyword evidence="8" id="KW-1185">Reference proteome</keyword>
<dbReference type="SMART" id="SM00267">
    <property type="entry name" value="GGDEF"/>
    <property type="match status" value="1"/>
</dbReference>
<dbReference type="InterPro" id="IPR035919">
    <property type="entry name" value="EAL_sf"/>
</dbReference>
<dbReference type="RefSeq" id="WP_379950266.1">
    <property type="nucleotide sequence ID" value="NZ_JBHMAF010000101.1"/>
</dbReference>
<dbReference type="PANTHER" id="PTHR44757">
    <property type="entry name" value="DIGUANYLATE CYCLASE DGCP"/>
    <property type="match status" value="1"/>
</dbReference>
<dbReference type="Gene3D" id="3.30.70.270">
    <property type="match status" value="1"/>
</dbReference>
<dbReference type="SUPFAM" id="SSF141868">
    <property type="entry name" value="EAL domain-like"/>
    <property type="match status" value="1"/>
</dbReference>
<dbReference type="PANTHER" id="PTHR44757:SF2">
    <property type="entry name" value="BIOFILM ARCHITECTURE MAINTENANCE PROTEIN MBAA"/>
    <property type="match status" value="1"/>
</dbReference>
<dbReference type="SUPFAM" id="SSF158472">
    <property type="entry name" value="HAMP domain-like"/>
    <property type="match status" value="1"/>
</dbReference>
<keyword evidence="3" id="KW-0472">Membrane</keyword>
<evidence type="ECO:0000259" key="6">
    <source>
        <dbReference type="PROSITE" id="PS50887"/>
    </source>
</evidence>
<dbReference type="CDD" id="cd06225">
    <property type="entry name" value="HAMP"/>
    <property type="match status" value="1"/>
</dbReference>
<dbReference type="InterPro" id="IPR000160">
    <property type="entry name" value="GGDEF_dom"/>
</dbReference>
<feature type="domain" description="HAMP" evidence="5">
    <location>
        <begin position="353"/>
        <end position="405"/>
    </location>
</feature>
<name>A0ABV5WH41_9BACI</name>
<comment type="subcellular location">
    <subcellularLocation>
        <location evidence="1">Cell membrane</location>
    </subcellularLocation>
</comment>
<dbReference type="Proteomes" id="UP001589609">
    <property type="component" value="Unassembled WGS sequence"/>
</dbReference>
<dbReference type="PROSITE" id="PS50887">
    <property type="entry name" value="GGDEF"/>
    <property type="match status" value="1"/>
</dbReference>
<evidence type="ECO:0000313" key="7">
    <source>
        <dbReference type="EMBL" id="MFB9759929.1"/>
    </source>
</evidence>
<dbReference type="Pfam" id="PF00672">
    <property type="entry name" value="HAMP"/>
    <property type="match status" value="1"/>
</dbReference>
<dbReference type="Pfam" id="PF00563">
    <property type="entry name" value="EAL"/>
    <property type="match status" value="1"/>
</dbReference>
<dbReference type="InterPro" id="IPR003660">
    <property type="entry name" value="HAMP_dom"/>
</dbReference>
<dbReference type="Pfam" id="PF00990">
    <property type="entry name" value="GGDEF"/>
    <property type="match status" value="1"/>
</dbReference>
<dbReference type="Gene3D" id="3.20.20.450">
    <property type="entry name" value="EAL domain"/>
    <property type="match status" value="1"/>
</dbReference>
<reference evidence="7 8" key="1">
    <citation type="submission" date="2024-09" db="EMBL/GenBank/DDBJ databases">
        <authorList>
            <person name="Sun Q."/>
            <person name="Mori K."/>
        </authorList>
    </citation>
    <scope>NUCLEOTIDE SEQUENCE [LARGE SCALE GENOMIC DNA]</scope>
    <source>
        <strain evidence="7 8">JCM 11201</strain>
    </source>
</reference>
<dbReference type="EMBL" id="JBHMAF010000101">
    <property type="protein sequence ID" value="MFB9759929.1"/>
    <property type="molecule type" value="Genomic_DNA"/>
</dbReference>
<organism evidence="7 8">
    <name type="scientific">Ectobacillus funiculus</name>
    <dbReference type="NCBI Taxonomy" id="137993"/>
    <lineage>
        <taxon>Bacteria</taxon>
        <taxon>Bacillati</taxon>
        <taxon>Bacillota</taxon>
        <taxon>Bacilli</taxon>
        <taxon>Bacillales</taxon>
        <taxon>Bacillaceae</taxon>
        <taxon>Ectobacillus</taxon>
    </lineage>
</organism>
<dbReference type="CDD" id="cd01949">
    <property type="entry name" value="GGDEF"/>
    <property type="match status" value="1"/>
</dbReference>
<accession>A0ABV5WH41</accession>
<evidence type="ECO:0000259" key="5">
    <source>
        <dbReference type="PROSITE" id="PS50885"/>
    </source>
</evidence>
<protein>
    <submittedName>
        <fullName evidence="7">EAL domain-containing protein</fullName>
    </submittedName>
</protein>
<dbReference type="SMART" id="SM00304">
    <property type="entry name" value="HAMP"/>
    <property type="match status" value="1"/>
</dbReference>
<feature type="domain" description="EAL" evidence="4">
    <location>
        <begin position="590"/>
        <end position="845"/>
    </location>
</feature>
<dbReference type="PROSITE" id="PS50883">
    <property type="entry name" value="EAL"/>
    <property type="match status" value="1"/>
</dbReference>
<dbReference type="InterPro" id="IPR052155">
    <property type="entry name" value="Biofilm_reg_signaling"/>
</dbReference>
<dbReference type="NCBIfam" id="TIGR00254">
    <property type="entry name" value="GGDEF"/>
    <property type="match status" value="1"/>
</dbReference>